<feature type="compositionally biased region" description="Basic and acidic residues" evidence="1">
    <location>
        <begin position="97"/>
        <end position="113"/>
    </location>
</feature>
<keyword evidence="3" id="KW-1185">Reference proteome</keyword>
<feature type="compositionally biased region" description="Low complexity" evidence="1">
    <location>
        <begin position="114"/>
        <end position="123"/>
    </location>
</feature>
<accession>A0ABU2G2A8</accession>
<reference evidence="2 3" key="1">
    <citation type="submission" date="2022-06" db="EMBL/GenBank/DDBJ databases">
        <title>Halogeometricum sp. a new haloarchaeum isolate from saline soil.</title>
        <authorList>
            <person name="Strakova D."/>
            <person name="Galisteo C."/>
            <person name="Sanchez-Porro C."/>
            <person name="Ventosa A."/>
        </authorList>
    </citation>
    <scope>NUCLEOTIDE SEQUENCE [LARGE SCALE GENOMIC DNA]</scope>
    <source>
        <strain evidence="3">S3BR25-2</strain>
    </source>
</reference>
<sequence>MGGERAETKPAGEELERWVDRKAAELDVDRAEVVERALAAYRVLDAGGDALRRDAADGAASDGLETELADLGARVSDLEAELDEKVTDLRERVIQVKREADRRASAGDDRPDAEAAASPGAHEAVSDLGESLSTLESRVEAGFENYEEVLEYLVGAAEESDEKLDAVATAVVDLRRRVAERERADAERSAAAELKRAANREGVVRADCEACGESVALALLEAPYCPHCGETFDGVRARSGLLPFGSATLTTGRRPALEGATETADDPTEAPFADADGNAVNSGEADAGTASETAEESAESADRTESTAPAESDAPREVAEPAEAGGN</sequence>
<dbReference type="EMBL" id="JAMQOQ010000002">
    <property type="protein sequence ID" value="MDS0294439.1"/>
    <property type="molecule type" value="Genomic_DNA"/>
</dbReference>
<comment type="caution">
    <text evidence="2">The sequence shown here is derived from an EMBL/GenBank/DDBJ whole genome shotgun (WGS) entry which is preliminary data.</text>
</comment>
<gene>
    <name evidence="2" type="ORF">NDI79_09670</name>
</gene>
<name>A0ABU2G2A8_9EURY</name>
<protein>
    <submittedName>
        <fullName evidence="2">CopG family transcriptional regulator</fullName>
    </submittedName>
</protein>
<dbReference type="RefSeq" id="WP_310928272.1">
    <property type="nucleotide sequence ID" value="NZ_JAMQOQ010000002.1"/>
</dbReference>
<feature type="region of interest" description="Disordered" evidence="1">
    <location>
        <begin position="97"/>
        <end position="131"/>
    </location>
</feature>
<evidence type="ECO:0000313" key="2">
    <source>
        <dbReference type="EMBL" id="MDS0294439.1"/>
    </source>
</evidence>
<evidence type="ECO:0000256" key="1">
    <source>
        <dbReference type="SAM" id="MobiDB-lite"/>
    </source>
</evidence>
<feature type="compositionally biased region" description="Low complexity" evidence="1">
    <location>
        <begin position="283"/>
        <end position="292"/>
    </location>
</feature>
<feature type="region of interest" description="Disordered" evidence="1">
    <location>
        <begin position="245"/>
        <end position="327"/>
    </location>
</feature>
<organism evidence="2 3">
    <name type="scientific">Halogeometricum luteum</name>
    <dbReference type="NCBI Taxonomy" id="2950537"/>
    <lineage>
        <taxon>Archaea</taxon>
        <taxon>Methanobacteriati</taxon>
        <taxon>Methanobacteriota</taxon>
        <taxon>Stenosarchaea group</taxon>
        <taxon>Halobacteria</taxon>
        <taxon>Halobacteriales</taxon>
        <taxon>Haloferacaceae</taxon>
        <taxon>Halogeometricum</taxon>
    </lineage>
</organism>
<dbReference type="Proteomes" id="UP001254813">
    <property type="component" value="Unassembled WGS sequence"/>
</dbReference>
<proteinExistence type="predicted"/>
<evidence type="ECO:0000313" key="3">
    <source>
        <dbReference type="Proteomes" id="UP001254813"/>
    </source>
</evidence>